<dbReference type="InterPro" id="IPR014748">
    <property type="entry name" value="Enoyl-CoA_hydra_C"/>
</dbReference>
<name>E6QHP3_9ZZZZ</name>
<dbReference type="GO" id="GO:0016836">
    <property type="term" value="F:hydro-lyase activity"/>
    <property type="evidence" value="ECO:0007669"/>
    <property type="project" value="UniProtKB-ARBA"/>
</dbReference>
<dbReference type="FunFam" id="1.10.12.10:FF:000001">
    <property type="entry name" value="Probable enoyl-CoA hydratase, mitochondrial"/>
    <property type="match status" value="1"/>
</dbReference>
<evidence type="ECO:0000256" key="2">
    <source>
        <dbReference type="ARBA" id="ARBA00023239"/>
    </source>
</evidence>
<evidence type="ECO:0000256" key="1">
    <source>
        <dbReference type="ARBA" id="ARBA00005254"/>
    </source>
</evidence>
<protein>
    <submittedName>
        <fullName evidence="3">3-hydroxybutyryl-CoA dehydratase (Crotonase)</fullName>
        <ecNumber evidence="3">4.2.1.55</ecNumber>
    </submittedName>
</protein>
<dbReference type="EC" id="4.2.1.55" evidence="3"/>
<dbReference type="Pfam" id="PF00378">
    <property type="entry name" value="ECH_1"/>
    <property type="match status" value="1"/>
</dbReference>
<organism evidence="3">
    <name type="scientific">mine drainage metagenome</name>
    <dbReference type="NCBI Taxonomy" id="410659"/>
    <lineage>
        <taxon>unclassified sequences</taxon>
        <taxon>metagenomes</taxon>
        <taxon>ecological metagenomes</taxon>
    </lineage>
</organism>
<comment type="caution">
    <text evidence="3">The sequence shown here is derived from an EMBL/GenBank/DDBJ whole genome shotgun (WGS) entry which is preliminary data.</text>
</comment>
<dbReference type="SUPFAM" id="SSF52096">
    <property type="entry name" value="ClpP/crotonase"/>
    <property type="match status" value="1"/>
</dbReference>
<dbReference type="InterPro" id="IPR029045">
    <property type="entry name" value="ClpP/crotonase-like_dom_sf"/>
</dbReference>
<proteinExistence type="inferred from homology"/>
<evidence type="ECO:0000313" key="3">
    <source>
        <dbReference type="EMBL" id="CBI06757.1"/>
    </source>
</evidence>
<dbReference type="Gene3D" id="1.10.12.10">
    <property type="entry name" value="Lyase 2-enoyl-coa Hydratase, Chain A, domain 2"/>
    <property type="match status" value="1"/>
</dbReference>
<comment type="similarity">
    <text evidence="1">Belongs to the enoyl-CoA hydratase/isomerase family.</text>
</comment>
<dbReference type="EMBL" id="CABQ01000017">
    <property type="protein sequence ID" value="CBI06757.1"/>
    <property type="molecule type" value="Genomic_DNA"/>
</dbReference>
<keyword evidence="2 3" id="KW-0456">Lyase</keyword>
<dbReference type="InterPro" id="IPR001753">
    <property type="entry name" value="Enoyl-CoA_hydra/iso"/>
</dbReference>
<gene>
    <name evidence="3" type="ORF">CARN6_0026</name>
</gene>
<reference evidence="3" key="1">
    <citation type="submission" date="2009-10" db="EMBL/GenBank/DDBJ databases">
        <title>Diversity of trophic interactions inside an arsenic-rich microbial ecosystem.</title>
        <authorList>
            <person name="Bertin P.N."/>
            <person name="Heinrich-Salmeron A."/>
            <person name="Pelletier E."/>
            <person name="Goulhen-Chollet F."/>
            <person name="Arsene-Ploetze F."/>
            <person name="Gallien S."/>
            <person name="Calteau A."/>
            <person name="Vallenet D."/>
            <person name="Casiot C."/>
            <person name="Chane-Woon-Ming B."/>
            <person name="Giloteaux L."/>
            <person name="Barakat M."/>
            <person name="Bonnefoy V."/>
            <person name="Bruneel O."/>
            <person name="Chandler M."/>
            <person name="Cleiss J."/>
            <person name="Duran R."/>
            <person name="Elbaz-Poulichet F."/>
            <person name="Fonknechten N."/>
            <person name="Lauga B."/>
            <person name="Mornico D."/>
            <person name="Ortet P."/>
            <person name="Schaeffer C."/>
            <person name="Siguier P."/>
            <person name="Alexander Thil Smith A."/>
            <person name="Van Dorsselaer A."/>
            <person name="Weissenbach J."/>
            <person name="Medigue C."/>
            <person name="Le Paslier D."/>
        </authorList>
    </citation>
    <scope>NUCLEOTIDE SEQUENCE</scope>
</reference>
<sequence>MDEMVPGAELESRASALALAIAANAPIAVERTLDAVNRGLDLPLDRALELEAEAFGACSKSEDMREGTAAFLAKRPPVWRGR</sequence>
<accession>E6QHP3</accession>
<dbReference type="AlphaFoldDB" id="E6QHP3"/>